<evidence type="ECO:0000313" key="3">
    <source>
        <dbReference type="RefSeq" id="XP_033536329.1"/>
    </source>
</evidence>
<gene>
    <name evidence="1 3" type="ORF">P152DRAFT_229852</name>
</gene>
<reference evidence="3" key="2">
    <citation type="submission" date="2020-04" db="EMBL/GenBank/DDBJ databases">
        <authorList>
            <consortium name="NCBI Genome Project"/>
        </authorList>
    </citation>
    <scope>NUCLEOTIDE SEQUENCE</scope>
    <source>
        <strain evidence="3">CBS 781.70</strain>
    </source>
</reference>
<proteinExistence type="predicted"/>
<dbReference type="Proteomes" id="UP000504638">
    <property type="component" value="Unplaced"/>
</dbReference>
<reference evidence="3" key="3">
    <citation type="submission" date="2025-04" db="UniProtKB">
        <authorList>
            <consortium name="RefSeq"/>
        </authorList>
    </citation>
    <scope>IDENTIFICATION</scope>
    <source>
        <strain evidence="3">CBS 781.70</strain>
    </source>
</reference>
<evidence type="ECO:0000313" key="1">
    <source>
        <dbReference type="EMBL" id="KAF1814698.1"/>
    </source>
</evidence>
<dbReference type="GeneID" id="54415123"/>
<dbReference type="EMBL" id="ML975152">
    <property type="protein sequence ID" value="KAF1814698.1"/>
    <property type="molecule type" value="Genomic_DNA"/>
</dbReference>
<evidence type="ECO:0000313" key="2">
    <source>
        <dbReference type="Proteomes" id="UP000504638"/>
    </source>
</evidence>
<dbReference type="AlphaFoldDB" id="A0A6G1G9D5"/>
<sequence length="166" mass="18692">MAGLPTVHAHWSMLMIRRFPGFSGQSACFDFIYKTRIPLFLLLPFYFIAPVFPNPSTTAATENPRPLFIFRLLPAPPMSLVSLHSLAAALPPDRRPNYYTLSTRRCDLLYWSFNSRGARLPGLPGIRIRIQPPPSPRSCPSSAHACSTSPFSSLAFRKWLVSWKSI</sequence>
<keyword evidence="2" id="KW-1185">Reference proteome</keyword>
<reference evidence="1 3" key="1">
    <citation type="submission" date="2020-01" db="EMBL/GenBank/DDBJ databases">
        <authorList>
            <consortium name="DOE Joint Genome Institute"/>
            <person name="Haridas S."/>
            <person name="Albert R."/>
            <person name="Binder M."/>
            <person name="Bloem J."/>
            <person name="Labutti K."/>
            <person name="Salamov A."/>
            <person name="Andreopoulos B."/>
            <person name="Baker S.E."/>
            <person name="Barry K."/>
            <person name="Bills G."/>
            <person name="Bluhm B.H."/>
            <person name="Cannon C."/>
            <person name="Castanera R."/>
            <person name="Culley D.E."/>
            <person name="Daum C."/>
            <person name="Ezra D."/>
            <person name="Gonzalez J.B."/>
            <person name="Henrissat B."/>
            <person name="Kuo A."/>
            <person name="Liang C."/>
            <person name="Lipzen A."/>
            <person name="Lutzoni F."/>
            <person name="Magnuson J."/>
            <person name="Mondo S."/>
            <person name="Nolan M."/>
            <person name="Ohm R."/>
            <person name="Pangilinan J."/>
            <person name="Park H.-J."/>
            <person name="Ramirez L."/>
            <person name="Alfaro M."/>
            <person name="Sun H."/>
            <person name="Tritt A."/>
            <person name="Yoshinaga Y."/>
            <person name="Zwiers L.-H."/>
            <person name="Turgeon B.G."/>
            <person name="Goodwin S.B."/>
            <person name="Spatafora J.W."/>
            <person name="Crous P.W."/>
            <person name="Grigoriev I.V."/>
        </authorList>
    </citation>
    <scope>NUCLEOTIDE SEQUENCE</scope>
    <source>
        <strain evidence="1 3">CBS 781.70</strain>
    </source>
</reference>
<protein>
    <submittedName>
        <fullName evidence="1 3">Uncharacterized protein</fullName>
    </submittedName>
</protein>
<accession>A0A6G1G9D5</accession>
<organism evidence="1">
    <name type="scientific">Eremomyces bilateralis CBS 781.70</name>
    <dbReference type="NCBI Taxonomy" id="1392243"/>
    <lineage>
        <taxon>Eukaryota</taxon>
        <taxon>Fungi</taxon>
        <taxon>Dikarya</taxon>
        <taxon>Ascomycota</taxon>
        <taxon>Pezizomycotina</taxon>
        <taxon>Dothideomycetes</taxon>
        <taxon>Dothideomycetes incertae sedis</taxon>
        <taxon>Eremomycetales</taxon>
        <taxon>Eremomycetaceae</taxon>
        <taxon>Eremomyces</taxon>
    </lineage>
</organism>
<name>A0A6G1G9D5_9PEZI</name>
<dbReference type="RefSeq" id="XP_033536329.1">
    <property type="nucleotide sequence ID" value="XM_033674553.1"/>
</dbReference>